<reference evidence="2" key="1">
    <citation type="submission" date="2014-11" db="EMBL/GenBank/DDBJ databases">
        <authorList>
            <person name="Amaro Gonzalez C."/>
        </authorList>
    </citation>
    <scope>NUCLEOTIDE SEQUENCE</scope>
</reference>
<accession>A0A0E9REY2</accession>
<keyword evidence="1" id="KW-0812">Transmembrane</keyword>
<reference evidence="2" key="2">
    <citation type="journal article" date="2015" name="Fish Shellfish Immunol.">
        <title>Early steps in the European eel (Anguilla anguilla)-Vibrio vulnificus interaction in the gills: Role of the RtxA13 toxin.</title>
        <authorList>
            <person name="Callol A."/>
            <person name="Pajuelo D."/>
            <person name="Ebbesson L."/>
            <person name="Teles M."/>
            <person name="MacKenzie S."/>
            <person name="Amaro C."/>
        </authorList>
    </citation>
    <scope>NUCLEOTIDE SEQUENCE</scope>
</reference>
<organism evidence="2">
    <name type="scientific">Anguilla anguilla</name>
    <name type="common">European freshwater eel</name>
    <name type="synonym">Muraena anguilla</name>
    <dbReference type="NCBI Taxonomy" id="7936"/>
    <lineage>
        <taxon>Eukaryota</taxon>
        <taxon>Metazoa</taxon>
        <taxon>Chordata</taxon>
        <taxon>Craniata</taxon>
        <taxon>Vertebrata</taxon>
        <taxon>Euteleostomi</taxon>
        <taxon>Actinopterygii</taxon>
        <taxon>Neopterygii</taxon>
        <taxon>Teleostei</taxon>
        <taxon>Anguilliformes</taxon>
        <taxon>Anguillidae</taxon>
        <taxon>Anguilla</taxon>
    </lineage>
</organism>
<proteinExistence type="predicted"/>
<dbReference type="EMBL" id="GBXM01081235">
    <property type="protein sequence ID" value="JAH27342.1"/>
    <property type="molecule type" value="Transcribed_RNA"/>
</dbReference>
<evidence type="ECO:0000256" key="1">
    <source>
        <dbReference type="SAM" id="Phobius"/>
    </source>
</evidence>
<feature type="transmembrane region" description="Helical" evidence="1">
    <location>
        <begin position="12"/>
        <end position="34"/>
    </location>
</feature>
<name>A0A0E9REY2_ANGAN</name>
<evidence type="ECO:0000313" key="2">
    <source>
        <dbReference type="EMBL" id="JAH27342.1"/>
    </source>
</evidence>
<protein>
    <submittedName>
        <fullName evidence="2">Uncharacterized protein</fullName>
    </submittedName>
</protein>
<keyword evidence="1" id="KW-0472">Membrane</keyword>
<keyword evidence="1" id="KW-1133">Transmembrane helix</keyword>
<sequence>MLGSVHSSHCLFVSVRLFFFLLVPCFKCCALLILHQQLLMLN</sequence>
<dbReference type="AlphaFoldDB" id="A0A0E9REY2"/>